<organism evidence="1 2">
    <name type="scientific">Metaclostridioides mangenotii</name>
    <dbReference type="NCBI Taxonomy" id="1540"/>
    <lineage>
        <taxon>Bacteria</taxon>
        <taxon>Bacillati</taxon>
        <taxon>Bacillota</taxon>
        <taxon>Clostridia</taxon>
        <taxon>Peptostreptococcales</taxon>
        <taxon>Peptostreptococcaceae</taxon>
        <taxon>Metaclostridioides</taxon>
    </lineage>
</organism>
<proteinExistence type="predicted"/>
<accession>A0ABS4EAY6</accession>
<gene>
    <name evidence="1" type="ORF">J2Z43_001481</name>
</gene>
<protein>
    <submittedName>
        <fullName evidence="1">Uncharacterized protein</fullName>
    </submittedName>
</protein>
<keyword evidence="2" id="KW-1185">Reference proteome</keyword>
<evidence type="ECO:0000313" key="2">
    <source>
        <dbReference type="Proteomes" id="UP000767291"/>
    </source>
</evidence>
<name>A0ABS4EAY6_9FIRM</name>
<comment type="caution">
    <text evidence="1">The sequence shown here is derived from an EMBL/GenBank/DDBJ whole genome shotgun (WGS) entry which is preliminary data.</text>
</comment>
<dbReference type="Proteomes" id="UP000767291">
    <property type="component" value="Unassembled WGS sequence"/>
</dbReference>
<sequence length="80" mass="9032">MKEINLDKVSSKLEDMASRGHKEVGILRDAEYGLEIADISSCYNNAIEVDKIGTLNLGIYNTKKDIQDELTLLIKNYLKD</sequence>
<dbReference type="RefSeq" id="WP_209456556.1">
    <property type="nucleotide sequence ID" value="NZ_BAAACS010000002.1"/>
</dbReference>
<dbReference type="EMBL" id="JAGGJX010000002">
    <property type="protein sequence ID" value="MBP1855088.1"/>
    <property type="molecule type" value="Genomic_DNA"/>
</dbReference>
<reference evidence="1 2" key="1">
    <citation type="submission" date="2021-03" db="EMBL/GenBank/DDBJ databases">
        <title>Genomic Encyclopedia of Type Strains, Phase IV (KMG-IV): sequencing the most valuable type-strain genomes for metagenomic binning, comparative biology and taxonomic classification.</title>
        <authorList>
            <person name="Goeker M."/>
        </authorList>
    </citation>
    <scope>NUCLEOTIDE SEQUENCE [LARGE SCALE GENOMIC DNA]</scope>
    <source>
        <strain evidence="1 2">DSM 1289</strain>
    </source>
</reference>
<evidence type="ECO:0000313" key="1">
    <source>
        <dbReference type="EMBL" id="MBP1855088.1"/>
    </source>
</evidence>